<proteinExistence type="predicted"/>
<dbReference type="OrthoDB" id="10417210at2759"/>
<comment type="caution">
    <text evidence="1">The sequence shown here is derived from an EMBL/GenBank/DDBJ whole genome shotgun (WGS) entry which is preliminary data.</text>
</comment>
<feature type="non-terminal residue" evidence="1">
    <location>
        <position position="65"/>
    </location>
</feature>
<name>A0A4Y2VWL6_ARAVE</name>
<reference evidence="1 2" key="1">
    <citation type="journal article" date="2019" name="Sci. Rep.">
        <title>Orb-weaving spider Araneus ventricosus genome elucidates the spidroin gene catalogue.</title>
        <authorList>
            <person name="Kono N."/>
            <person name="Nakamura H."/>
            <person name="Ohtoshi R."/>
            <person name="Moran D.A.P."/>
            <person name="Shinohara A."/>
            <person name="Yoshida Y."/>
            <person name="Fujiwara M."/>
            <person name="Mori M."/>
            <person name="Tomita M."/>
            <person name="Arakawa K."/>
        </authorList>
    </citation>
    <scope>NUCLEOTIDE SEQUENCE [LARGE SCALE GENOMIC DNA]</scope>
</reference>
<evidence type="ECO:0000313" key="2">
    <source>
        <dbReference type="Proteomes" id="UP000499080"/>
    </source>
</evidence>
<dbReference type="Proteomes" id="UP000499080">
    <property type="component" value="Unassembled WGS sequence"/>
</dbReference>
<keyword evidence="2" id="KW-1185">Reference proteome</keyword>
<evidence type="ECO:0000313" key="1">
    <source>
        <dbReference type="EMBL" id="GBO29285.1"/>
    </source>
</evidence>
<sequence>MRFFNLLGIMSELPLRKKSRNGQSLLVFAQQILLGHAKLLDQEKLYCAWLFFYPIIVLLKAEAVE</sequence>
<gene>
    <name evidence="1" type="ORF">AVEN_270201_1</name>
</gene>
<dbReference type="EMBL" id="BGPR01052460">
    <property type="protein sequence ID" value="GBO29285.1"/>
    <property type="molecule type" value="Genomic_DNA"/>
</dbReference>
<dbReference type="AlphaFoldDB" id="A0A4Y2VWL6"/>
<accession>A0A4Y2VWL6</accession>
<organism evidence="1 2">
    <name type="scientific">Araneus ventricosus</name>
    <name type="common">Orbweaver spider</name>
    <name type="synonym">Epeira ventricosa</name>
    <dbReference type="NCBI Taxonomy" id="182803"/>
    <lineage>
        <taxon>Eukaryota</taxon>
        <taxon>Metazoa</taxon>
        <taxon>Ecdysozoa</taxon>
        <taxon>Arthropoda</taxon>
        <taxon>Chelicerata</taxon>
        <taxon>Arachnida</taxon>
        <taxon>Araneae</taxon>
        <taxon>Araneomorphae</taxon>
        <taxon>Entelegynae</taxon>
        <taxon>Araneoidea</taxon>
        <taxon>Araneidae</taxon>
        <taxon>Araneus</taxon>
    </lineage>
</organism>
<protein>
    <submittedName>
        <fullName evidence="1">Uncharacterized protein</fullName>
    </submittedName>
</protein>